<dbReference type="PANTHER" id="PTHR40398:SF1">
    <property type="entry name" value="PTS SYSTEM GLUCITOL_SORBITOL-SPECIFIC EIIA COMPONENT"/>
    <property type="match status" value="1"/>
</dbReference>
<name>A0A633Q2P4_SALER</name>
<dbReference type="SUPFAM" id="SSF141530">
    <property type="entry name" value="PTSIIA/GutA-like"/>
    <property type="match status" value="1"/>
</dbReference>
<dbReference type="PROSITE" id="PS51097">
    <property type="entry name" value="PTS_EIIA_TYPE_5"/>
    <property type="match status" value="1"/>
</dbReference>
<comment type="caution">
    <text evidence="1">Lacks conserved residue(s) required for the propagation of feature annotation.</text>
</comment>
<dbReference type="PANTHER" id="PTHR40398">
    <property type="entry name" value="PTS SYSTEM GLUCITOL/SORBITOL-SPECIFIC EIIA COMPONENT"/>
    <property type="match status" value="1"/>
</dbReference>
<sequence length="126" mass="13601">MIIYNARIVRTGPFVADGLADNMLITFDAAGPADCLDYALVLSPVFKHPTLQILPGDRLRLQVAGEEYLITAIGREAQHNLYELGHLTLLFDASLFARHAGCLHLSGTCPVLSDLQGNLVIAEAVS</sequence>
<dbReference type="InterPro" id="IPR036665">
    <property type="entry name" value="PTS_IIA_glucitol/sorbitol_sf"/>
</dbReference>
<dbReference type="EMBL" id="AAMHCR010000093">
    <property type="protein sequence ID" value="EDH3028933.1"/>
    <property type="molecule type" value="Genomic_DNA"/>
</dbReference>
<protein>
    <submittedName>
        <fullName evidence="2">PTS sorbitol transporter</fullName>
    </submittedName>
</protein>
<dbReference type="GO" id="GO:0005737">
    <property type="term" value="C:cytoplasm"/>
    <property type="evidence" value="ECO:0007669"/>
    <property type="project" value="InterPro"/>
</dbReference>
<proteinExistence type="predicted"/>
<accession>A0A633Q2P4</accession>
<gene>
    <name evidence="2" type="ORF">GC818_20680</name>
</gene>
<dbReference type="InterPro" id="IPR004716">
    <property type="entry name" value="PTS_IIA_glucitol/sorbitol-sp"/>
</dbReference>
<dbReference type="Pfam" id="PF03829">
    <property type="entry name" value="PTSIIA_gutA"/>
    <property type="match status" value="1"/>
</dbReference>
<evidence type="ECO:0000256" key="1">
    <source>
        <dbReference type="PROSITE-ProRule" id="PRU00420"/>
    </source>
</evidence>
<comment type="caution">
    <text evidence="2">The sequence shown here is derived from an EMBL/GenBank/DDBJ whole genome shotgun (WGS) entry which is preliminary data.</text>
</comment>
<dbReference type="GO" id="GO:0008982">
    <property type="term" value="F:protein-N(PI)-phosphohistidine-sugar phosphotransferase activity"/>
    <property type="evidence" value="ECO:0007669"/>
    <property type="project" value="InterPro"/>
</dbReference>
<dbReference type="GO" id="GO:0009401">
    <property type="term" value="P:phosphoenolpyruvate-dependent sugar phosphotransferase system"/>
    <property type="evidence" value="ECO:0007669"/>
    <property type="project" value="InterPro"/>
</dbReference>
<dbReference type="Gene3D" id="2.40.33.40">
    <property type="entry name" value="Phosphotransferase system, glucitol/sorbitol-specific IIA component"/>
    <property type="match status" value="1"/>
</dbReference>
<reference evidence="2" key="1">
    <citation type="submission" date="2019-10" db="EMBL/GenBank/DDBJ databases">
        <authorList>
            <consortium name="PulseNet: The National Subtyping Network for Foodborne Disease Surveillance"/>
            <person name="Tarr C.L."/>
            <person name="Trees E."/>
            <person name="Katz L.S."/>
            <person name="Carleton-Romer H.A."/>
            <person name="Stroika S."/>
            <person name="Kucerova Z."/>
            <person name="Roache K.F."/>
            <person name="Sabol A.L."/>
            <person name="Besser J."/>
            <person name="Gerner-Smidt P."/>
        </authorList>
    </citation>
    <scope>NUCLEOTIDE SEQUENCE</scope>
    <source>
        <strain evidence="2">PNUSAS109927</strain>
    </source>
</reference>
<organism evidence="2">
    <name type="scientific">Salmonella enterica</name>
    <name type="common">Salmonella choleraesuis</name>
    <dbReference type="NCBI Taxonomy" id="28901"/>
    <lineage>
        <taxon>Bacteria</taxon>
        <taxon>Pseudomonadati</taxon>
        <taxon>Pseudomonadota</taxon>
        <taxon>Gammaproteobacteria</taxon>
        <taxon>Enterobacterales</taxon>
        <taxon>Enterobacteriaceae</taxon>
        <taxon>Salmonella</taxon>
    </lineage>
</organism>
<dbReference type="AlphaFoldDB" id="A0A633Q2P4"/>
<dbReference type="GO" id="GO:0016301">
    <property type="term" value="F:kinase activity"/>
    <property type="evidence" value="ECO:0007669"/>
    <property type="project" value="TreeGrafter"/>
</dbReference>
<evidence type="ECO:0000313" key="2">
    <source>
        <dbReference type="EMBL" id="EDH3028933.1"/>
    </source>
</evidence>